<evidence type="ECO:0000256" key="3">
    <source>
        <dbReference type="ARBA" id="ARBA00022840"/>
    </source>
</evidence>
<keyword evidence="2" id="KW-0547">Nucleotide-binding</keyword>
<dbReference type="CDD" id="cd03221">
    <property type="entry name" value="ABCF_EF-3"/>
    <property type="match status" value="2"/>
</dbReference>
<evidence type="ECO:0000256" key="2">
    <source>
        <dbReference type="ARBA" id="ARBA00022741"/>
    </source>
</evidence>
<dbReference type="Pfam" id="PF00005">
    <property type="entry name" value="ABC_tran"/>
    <property type="match status" value="2"/>
</dbReference>
<proteinExistence type="predicted"/>
<keyword evidence="1" id="KW-0677">Repeat</keyword>
<dbReference type="SMART" id="SM00382">
    <property type="entry name" value="AAA"/>
    <property type="match status" value="2"/>
</dbReference>
<dbReference type="SUPFAM" id="SSF52540">
    <property type="entry name" value="P-loop containing nucleoside triphosphate hydrolases"/>
    <property type="match status" value="2"/>
</dbReference>
<dbReference type="InterPro" id="IPR032781">
    <property type="entry name" value="ABC_tran_Xtn"/>
</dbReference>
<organism evidence="5">
    <name type="scientific">bioreactor metagenome</name>
    <dbReference type="NCBI Taxonomy" id="1076179"/>
    <lineage>
        <taxon>unclassified sequences</taxon>
        <taxon>metagenomes</taxon>
        <taxon>ecological metagenomes</taxon>
    </lineage>
</organism>
<comment type="caution">
    <text evidence="5">The sequence shown here is derived from an EMBL/GenBank/DDBJ whole genome shotgun (WGS) entry which is preliminary data.</text>
</comment>
<gene>
    <name evidence="5" type="primary">yheS_22</name>
    <name evidence="5" type="ORF">SDC9_54734</name>
</gene>
<dbReference type="InterPro" id="IPR003439">
    <property type="entry name" value="ABC_transporter-like_ATP-bd"/>
</dbReference>
<dbReference type="Pfam" id="PF12848">
    <property type="entry name" value="ABC_tran_Xtn"/>
    <property type="match status" value="1"/>
</dbReference>
<dbReference type="PANTHER" id="PTHR42855">
    <property type="entry name" value="ABC TRANSPORTER ATP-BINDING SUBUNIT"/>
    <property type="match status" value="1"/>
</dbReference>
<dbReference type="PROSITE" id="PS50893">
    <property type="entry name" value="ABC_TRANSPORTER_2"/>
    <property type="match status" value="2"/>
</dbReference>
<keyword evidence="3 5" id="KW-0067">ATP-binding</keyword>
<evidence type="ECO:0000313" key="5">
    <source>
        <dbReference type="EMBL" id="MPM08422.1"/>
    </source>
</evidence>
<dbReference type="InterPro" id="IPR051309">
    <property type="entry name" value="ABCF_ATPase"/>
</dbReference>
<name>A0A644WX72_9ZZZZ</name>
<feature type="domain" description="ABC transporter" evidence="4">
    <location>
        <begin position="2"/>
        <end position="260"/>
    </location>
</feature>
<evidence type="ECO:0000259" key="4">
    <source>
        <dbReference type="PROSITE" id="PS50893"/>
    </source>
</evidence>
<dbReference type="FunFam" id="3.40.50.300:FF:000070">
    <property type="entry name" value="Putative ABC transporter ATP-binding component"/>
    <property type="match status" value="1"/>
</dbReference>
<dbReference type="GO" id="GO:0016887">
    <property type="term" value="F:ATP hydrolysis activity"/>
    <property type="evidence" value="ECO:0007669"/>
    <property type="project" value="InterPro"/>
</dbReference>
<dbReference type="PANTHER" id="PTHR42855:SF1">
    <property type="entry name" value="ABC TRANSPORTER DOMAIN-CONTAINING PROTEIN"/>
    <property type="match status" value="1"/>
</dbReference>
<sequence length="552" mass="63155">MVLVDGLAVEFGGAALFSDISFAINPKDRIALMGKNGAGKSTLLKILAGVRQPTRGRVSTPKDFTIAYLPQHLMTEDERTVFEETAQAFSRIHQLEEEIESINNQLTVRTDYESDEYMQLIERVSTLSEKFYGIEEINYDATVEKTLLGLGFVRSDFNRMTSEFSGGWRMRIELAKILLQDPDLILLDEPTNHLDIDSVEWFEDFLINSAKAVVVISHDRAFVDNITNRTIEVTMGRIYDYKATYSHYLELRKGRREQQQKQYDDQQKMIAETKEFIERFKGTYSKTLQVQSRVKMLEKLELVEVDEVDSSALKLRFPPAPRSGSYPVIAENVNKSYDEKLIFNDVNFTIERGEKVAFVGRNGEGKSTLVKCIMGETKFGGNLQLGHNVKIGYFAQNQASLLDEELTVFQTIDDIAVGDIRTKIRDILGAFMFGREDIDKKVKVLSGGERTRLAMIKLLLEPVNLLILDEPTNHLDLKTKDILKQALIDFDGTLIVVSHDRDFLNDLVKKVYEFGNRKVTEHLEDIYGFLEKKKMESLREIERKVEPPVCIR</sequence>
<dbReference type="InterPro" id="IPR017871">
    <property type="entry name" value="ABC_transporter-like_CS"/>
</dbReference>
<dbReference type="Gene3D" id="3.40.50.300">
    <property type="entry name" value="P-loop containing nucleotide triphosphate hydrolases"/>
    <property type="match status" value="2"/>
</dbReference>
<dbReference type="FunFam" id="3.40.50.300:FF:000011">
    <property type="entry name" value="Putative ABC transporter ATP-binding component"/>
    <property type="match status" value="1"/>
</dbReference>
<accession>A0A644WX72</accession>
<protein>
    <submittedName>
        <fullName evidence="5">Putative ABC transporter ATP-binding protein YheS</fullName>
    </submittedName>
</protein>
<dbReference type="InterPro" id="IPR027417">
    <property type="entry name" value="P-loop_NTPase"/>
</dbReference>
<dbReference type="InterPro" id="IPR003593">
    <property type="entry name" value="AAA+_ATPase"/>
</dbReference>
<dbReference type="PROSITE" id="PS00211">
    <property type="entry name" value="ABC_TRANSPORTER_1"/>
    <property type="match status" value="2"/>
</dbReference>
<reference evidence="5" key="1">
    <citation type="submission" date="2019-08" db="EMBL/GenBank/DDBJ databases">
        <authorList>
            <person name="Kucharzyk K."/>
            <person name="Murdoch R.W."/>
            <person name="Higgins S."/>
            <person name="Loffler F."/>
        </authorList>
    </citation>
    <scope>NUCLEOTIDE SEQUENCE</scope>
</reference>
<dbReference type="EMBL" id="VSSQ01001447">
    <property type="protein sequence ID" value="MPM08422.1"/>
    <property type="molecule type" value="Genomic_DNA"/>
</dbReference>
<dbReference type="AlphaFoldDB" id="A0A644WX72"/>
<feature type="domain" description="ABC transporter" evidence="4">
    <location>
        <begin position="328"/>
        <end position="541"/>
    </location>
</feature>
<dbReference type="GO" id="GO:0005524">
    <property type="term" value="F:ATP binding"/>
    <property type="evidence" value="ECO:0007669"/>
    <property type="project" value="UniProtKB-KW"/>
</dbReference>
<evidence type="ECO:0000256" key="1">
    <source>
        <dbReference type="ARBA" id="ARBA00022737"/>
    </source>
</evidence>